<evidence type="ECO:0000256" key="3">
    <source>
        <dbReference type="ARBA" id="ARBA00022763"/>
    </source>
</evidence>
<organism evidence="8">
    <name type="scientific">bioreactor metagenome</name>
    <dbReference type="NCBI Taxonomy" id="1076179"/>
    <lineage>
        <taxon>unclassified sequences</taxon>
        <taxon>metagenomes</taxon>
        <taxon>ecological metagenomes</taxon>
    </lineage>
</organism>
<dbReference type="SUPFAM" id="SSF53150">
    <property type="entry name" value="DNA repair protein MutS, domain II"/>
    <property type="match status" value="1"/>
</dbReference>
<evidence type="ECO:0000256" key="4">
    <source>
        <dbReference type="ARBA" id="ARBA00022840"/>
    </source>
</evidence>
<dbReference type="SUPFAM" id="SSF52540">
    <property type="entry name" value="P-loop containing nucleoside triphosphate hydrolases"/>
    <property type="match status" value="1"/>
</dbReference>
<dbReference type="Gene3D" id="3.40.50.300">
    <property type="entry name" value="P-loop containing nucleotide triphosphate hydrolases"/>
    <property type="match status" value="1"/>
</dbReference>
<name>A0A644THJ7_9ZZZZ</name>
<dbReference type="InterPro" id="IPR036187">
    <property type="entry name" value="DNA_mismatch_repair_MutS_sf"/>
</dbReference>
<dbReference type="InterPro" id="IPR027417">
    <property type="entry name" value="P-loop_NTPase"/>
</dbReference>
<gene>
    <name evidence="8" type="primary">mutS_7</name>
    <name evidence="8" type="ORF">SDC9_12033</name>
</gene>
<dbReference type="InterPro" id="IPR005748">
    <property type="entry name" value="DNA_mismatch_repair_MutS"/>
</dbReference>
<dbReference type="InterPro" id="IPR036678">
    <property type="entry name" value="MutS_con_dom_sf"/>
</dbReference>
<dbReference type="Pfam" id="PF05192">
    <property type="entry name" value="MutS_III"/>
    <property type="match status" value="1"/>
</dbReference>
<dbReference type="InterPro" id="IPR045076">
    <property type="entry name" value="MutS"/>
</dbReference>
<dbReference type="NCBIfam" id="TIGR01070">
    <property type="entry name" value="mutS1"/>
    <property type="match status" value="1"/>
</dbReference>
<dbReference type="InterPro" id="IPR016151">
    <property type="entry name" value="DNA_mismatch_repair_MutS_N"/>
</dbReference>
<dbReference type="PIRSF" id="PIRSF037677">
    <property type="entry name" value="DNA_mis_repair_Msh6"/>
    <property type="match status" value="1"/>
</dbReference>
<protein>
    <submittedName>
        <fullName evidence="8">DNA mismatch repair protein MutS</fullName>
    </submittedName>
</protein>
<dbReference type="SMART" id="SM00533">
    <property type="entry name" value="MUTSd"/>
    <property type="match status" value="1"/>
</dbReference>
<dbReference type="GO" id="GO:0030983">
    <property type="term" value="F:mismatched DNA binding"/>
    <property type="evidence" value="ECO:0007669"/>
    <property type="project" value="InterPro"/>
</dbReference>
<dbReference type="InterPro" id="IPR000432">
    <property type="entry name" value="DNA_mismatch_repair_MutS_C"/>
</dbReference>
<dbReference type="Gene3D" id="3.40.1170.10">
    <property type="entry name" value="DNA repair protein MutS, domain I"/>
    <property type="match status" value="1"/>
</dbReference>
<proteinExistence type="inferred from homology"/>
<dbReference type="Pfam" id="PF05188">
    <property type="entry name" value="MutS_II"/>
    <property type="match status" value="1"/>
</dbReference>
<dbReference type="SMART" id="SM00534">
    <property type="entry name" value="MUTSac"/>
    <property type="match status" value="1"/>
</dbReference>
<evidence type="ECO:0000313" key="8">
    <source>
        <dbReference type="EMBL" id="MPL66360.1"/>
    </source>
</evidence>
<dbReference type="InterPro" id="IPR007696">
    <property type="entry name" value="DNA_mismatch_repair_MutS_core"/>
</dbReference>
<keyword evidence="4" id="KW-0067">ATP-binding</keyword>
<comment type="similarity">
    <text evidence="1">Belongs to the DNA mismatch repair MutS family.</text>
</comment>
<reference evidence="8" key="1">
    <citation type="submission" date="2019-08" db="EMBL/GenBank/DDBJ databases">
        <authorList>
            <person name="Kucharzyk K."/>
            <person name="Murdoch R.W."/>
            <person name="Higgins S."/>
            <person name="Loffler F."/>
        </authorList>
    </citation>
    <scope>NUCLEOTIDE SEQUENCE</scope>
</reference>
<dbReference type="AlphaFoldDB" id="A0A644THJ7"/>
<dbReference type="SUPFAM" id="SSF55271">
    <property type="entry name" value="DNA repair protein MutS, domain I"/>
    <property type="match status" value="1"/>
</dbReference>
<sequence length="884" mass="97781">MAERVSMLDQYRRIKARHRDAILFFRLGDFYEMFFDDAVQASALLDLTLTKRQGQPMCGIPYHAYKPYVARLLKAGKKVAICEQLSQPSSRGIVERDVIEVVTPGTTIEEDFLDQDSNNYIVCACALDGRICVASLDASTGEFRAHSRPDDGAAGEEFLRSELHRLSPRELIIQQSLHDRPGLMTALRELENLMIEKRPDWSFDTKTAADTLARRFGVASLKGFGFSGEDPELAAADILLTYLDENLKVGSPHISSLLPYDSREYVGLDEATRRNLELVKNLSDSGRRDSLLSVLDRTKTAGAARRIRQWILQPLRSKVRIEARLDAVEFLYREQLALNELRRILSGVLDTERLIARLSMDKAHAKDILALRDSLRSSLAALGFLDEKSAPALLRGAAGEDARNDCAQAIDVIDTSIKEDPSILLTEGNLMREGYDAELDRLRAIKQNSNRVLEAYLEEERTASGIQNLRIRYNKIIGYYLEVSKGKLDSVPGHFIRRQSLVTGERYTTDRLAEIESDIHGATEKIVELEKRLFLALRGDLKRYIPPMEAIAQAIIQIDCLASFAQAATEGGYARPVLNDGNGLSIRQGRHPVVEACLAPGVFVPNDIELDVETKGFALVTGPNMAGKSTILRQTALICLMAHLGSFVPAEYAAIGLVDKIFCRVGAQDNLARGESTFLVEMHETAYILNTASKHSLVIMDEVGRGTGTLDGVSIAWAVSEMLLDDIGCRTLFATHYHELTSLDHPRMLNLSMAVLENEGEIVFLKQLRSGPAAGSYGLHVAGLAGIPGRVLERARELQGRFVSLEQNLARSKEKLEEGDDTGIIQSAGVGSIAEKSLVARDIWKAELFSAEDMALARIRGANPDGMTPLEALQLLSELHKTLQ</sequence>
<dbReference type="InterPro" id="IPR007861">
    <property type="entry name" value="DNA_mismatch_repair_MutS_clamp"/>
</dbReference>
<dbReference type="Gene3D" id="1.10.1420.10">
    <property type="match status" value="2"/>
</dbReference>
<dbReference type="InterPro" id="IPR007695">
    <property type="entry name" value="DNA_mismatch_repair_MutS-lik_N"/>
</dbReference>
<keyword evidence="3" id="KW-0227">DNA damage</keyword>
<evidence type="ECO:0000256" key="1">
    <source>
        <dbReference type="ARBA" id="ARBA00006271"/>
    </source>
</evidence>
<dbReference type="GO" id="GO:0006298">
    <property type="term" value="P:mismatch repair"/>
    <property type="evidence" value="ECO:0007669"/>
    <property type="project" value="InterPro"/>
</dbReference>
<evidence type="ECO:0000256" key="6">
    <source>
        <dbReference type="ARBA" id="ARBA00023204"/>
    </source>
</evidence>
<dbReference type="Gene3D" id="3.30.420.110">
    <property type="entry name" value="MutS, connector domain"/>
    <property type="match status" value="1"/>
</dbReference>
<dbReference type="InterPro" id="IPR007860">
    <property type="entry name" value="DNA_mmatch_repair_MutS_con_dom"/>
</dbReference>
<dbReference type="NCBIfam" id="NF003810">
    <property type="entry name" value="PRK05399.1"/>
    <property type="match status" value="1"/>
</dbReference>
<dbReference type="EMBL" id="VSSQ01000032">
    <property type="protein sequence ID" value="MPL66360.1"/>
    <property type="molecule type" value="Genomic_DNA"/>
</dbReference>
<keyword evidence="6" id="KW-0234">DNA repair</keyword>
<evidence type="ECO:0000259" key="7">
    <source>
        <dbReference type="PROSITE" id="PS00486"/>
    </source>
</evidence>
<keyword evidence="5" id="KW-0238">DNA-binding</keyword>
<feature type="domain" description="DNA mismatch repair proteins mutS family" evidence="7">
    <location>
        <begin position="696"/>
        <end position="712"/>
    </location>
</feature>
<accession>A0A644THJ7</accession>
<dbReference type="InterPro" id="IPR017261">
    <property type="entry name" value="DNA_mismatch_repair_MutS/MSH"/>
</dbReference>
<keyword evidence="2" id="KW-0547">Nucleotide-binding</keyword>
<dbReference type="GO" id="GO:0005829">
    <property type="term" value="C:cytosol"/>
    <property type="evidence" value="ECO:0007669"/>
    <property type="project" value="TreeGrafter"/>
</dbReference>
<evidence type="ECO:0000256" key="5">
    <source>
        <dbReference type="ARBA" id="ARBA00023125"/>
    </source>
</evidence>
<evidence type="ECO:0000256" key="2">
    <source>
        <dbReference type="ARBA" id="ARBA00022741"/>
    </source>
</evidence>
<dbReference type="GO" id="GO:0005524">
    <property type="term" value="F:ATP binding"/>
    <property type="evidence" value="ECO:0007669"/>
    <property type="project" value="UniProtKB-KW"/>
</dbReference>
<dbReference type="Pfam" id="PF05190">
    <property type="entry name" value="MutS_IV"/>
    <property type="match status" value="1"/>
</dbReference>
<dbReference type="PROSITE" id="PS00486">
    <property type="entry name" value="DNA_MISMATCH_REPAIR_2"/>
    <property type="match status" value="1"/>
</dbReference>
<dbReference type="PANTHER" id="PTHR11361">
    <property type="entry name" value="DNA MISMATCH REPAIR PROTEIN MUTS FAMILY MEMBER"/>
    <property type="match status" value="1"/>
</dbReference>
<comment type="caution">
    <text evidence="8">The sequence shown here is derived from an EMBL/GenBank/DDBJ whole genome shotgun (WGS) entry which is preliminary data.</text>
</comment>
<dbReference type="Pfam" id="PF00488">
    <property type="entry name" value="MutS_V"/>
    <property type="match status" value="1"/>
</dbReference>
<dbReference type="HAMAP" id="MF_00096">
    <property type="entry name" value="MutS"/>
    <property type="match status" value="1"/>
</dbReference>
<dbReference type="PANTHER" id="PTHR11361:SF34">
    <property type="entry name" value="DNA MISMATCH REPAIR PROTEIN MSH1, MITOCHONDRIAL"/>
    <property type="match status" value="1"/>
</dbReference>
<dbReference type="Pfam" id="PF01624">
    <property type="entry name" value="MutS_I"/>
    <property type="match status" value="1"/>
</dbReference>
<dbReference type="GO" id="GO:0140664">
    <property type="term" value="F:ATP-dependent DNA damage sensor activity"/>
    <property type="evidence" value="ECO:0007669"/>
    <property type="project" value="InterPro"/>
</dbReference>
<dbReference type="SUPFAM" id="SSF48334">
    <property type="entry name" value="DNA repair protein MutS, domain III"/>
    <property type="match status" value="1"/>
</dbReference>